<evidence type="ECO:0000259" key="1">
    <source>
        <dbReference type="Pfam" id="PF01755"/>
    </source>
</evidence>
<protein>
    <submittedName>
        <fullName evidence="2">Glycosyltransferase family 25 protein</fullName>
    </submittedName>
</protein>
<evidence type="ECO:0000313" key="2">
    <source>
        <dbReference type="EMBL" id="MBU9854039.1"/>
    </source>
</evidence>
<name>A0ABS6LPJ2_9GAMM</name>
<organism evidence="2 3">
    <name type="scientific">Rahnella bonaserana</name>
    <dbReference type="NCBI Taxonomy" id="2816248"/>
    <lineage>
        <taxon>Bacteria</taxon>
        <taxon>Pseudomonadati</taxon>
        <taxon>Pseudomonadota</taxon>
        <taxon>Gammaproteobacteria</taxon>
        <taxon>Enterobacterales</taxon>
        <taxon>Yersiniaceae</taxon>
        <taxon>Rahnella</taxon>
    </lineage>
</organism>
<accession>A0ABS6LPJ2</accession>
<dbReference type="Proteomes" id="UP000734343">
    <property type="component" value="Unassembled WGS sequence"/>
</dbReference>
<evidence type="ECO:0000313" key="3">
    <source>
        <dbReference type="Proteomes" id="UP000734343"/>
    </source>
</evidence>
<dbReference type="CDD" id="cd06532">
    <property type="entry name" value="Glyco_transf_25"/>
    <property type="match status" value="1"/>
</dbReference>
<reference evidence="2 3" key="1">
    <citation type="submission" date="2021-03" db="EMBL/GenBank/DDBJ databases">
        <title>Five novel Rahnella species.</title>
        <authorList>
            <person name="Brady C."/>
            <person name="Asselin J."/>
            <person name="Beer S."/>
            <person name="Bruberg M.B."/>
            <person name="Crampton B."/>
            <person name="Venter S."/>
            <person name="Arnold D."/>
            <person name="Denman S."/>
        </authorList>
    </citation>
    <scope>NUCLEOTIDE SEQUENCE [LARGE SCALE GENOMIC DNA]</scope>
    <source>
        <strain evidence="2 3">H11b</strain>
    </source>
</reference>
<comment type="caution">
    <text evidence="2">The sequence shown here is derived from an EMBL/GenBank/DDBJ whole genome shotgun (WGS) entry which is preliminary data.</text>
</comment>
<dbReference type="InterPro" id="IPR002654">
    <property type="entry name" value="Glyco_trans_25"/>
</dbReference>
<feature type="domain" description="Glycosyl transferase family 25" evidence="1">
    <location>
        <begin position="2"/>
        <end position="171"/>
    </location>
</feature>
<sequence>MKIYIINLKRSVERRLAITTQCDALGLDYEVIEAVDGRIFSPEELKLHTAEINYAYRPGEIGCALSHLRIYEKIVEDSLNAALVLEDDALLSTNLSSIIEAVISLNNASCPMVTLLTPVNRLIDKPMALGVYGAKIYPVYHATTSHGYIINNLAAKNLLENLYPVWITADKWAVFEDYSFIKVQAVFPPPVTLAEEALVSTIVEDVDTQLFKNERQQAWQKIMRRRPLKVKLKSRLKRIFLPIFYKIITVKKS</sequence>
<proteinExistence type="predicted"/>
<gene>
    <name evidence="2" type="ORF">J1778_01895</name>
</gene>
<dbReference type="Pfam" id="PF01755">
    <property type="entry name" value="Glyco_transf_25"/>
    <property type="match status" value="1"/>
</dbReference>
<keyword evidence="3" id="KW-1185">Reference proteome</keyword>
<dbReference type="EMBL" id="JAFMOW010000047">
    <property type="protein sequence ID" value="MBU9854039.1"/>
    <property type="molecule type" value="Genomic_DNA"/>
</dbReference>
<dbReference type="RefSeq" id="WP_217171749.1">
    <property type="nucleotide sequence ID" value="NZ_JAFMOW010000047.1"/>
</dbReference>